<dbReference type="GO" id="GO:0016757">
    <property type="term" value="F:glycosyltransferase activity"/>
    <property type="evidence" value="ECO:0007669"/>
    <property type="project" value="TreeGrafter"/>
</dbReference>
<dbReference type="Pfam" id="PF13524">
    <property type="entry name" value="Glyco_trans_1_2"/>
    <property type="match status" value="1"/>
</dbReference>
<dbReference type="Proteomes" id="UP000052008">
    <property type="component" value="Unassembled WGS sequence"/>
</dbReference>
<comment type="caution">
    <text evidence="2">The sequence shown here is derived from an EMBL/GenBank/DDBJ whole genome shotgun (WGS) entry which is preliminary data.</text>
</comment>
<sequence length="407" mass="46558">MRSGGAWCCGPTSAPIIIFSGVDWQFLRHRHHHLALGFATRTRVLFIEPACTWWWWCRTLVTRPRQALRRLRGLRTLGPRIIIFSPFLFPFQRLFPRLYALNVRWLQSRLAQLVGRLGFRGSVLWITTPLGRPYIGHLDERIVCFDCLDDYASFEYPYLRREMEGVDELARRADFVVATARGLYDQCRRTNPHTYLLPNAADVDHFSAPAGSPPLDIASIPRPIVGYVGSVFEWIDLELLEVLARTHPEWSFVLVGPERHADTSRLSRLGNGYALGERPYGLIPQYVHSFDVCLVPFKITPVTERTNPVKVFEYLAAGRPVVATRLPELESFRPHVRLALGADEFAQQIRRALAEQGEEEREARRRFAAANTWDDRVESAMAIIDRELARLDGRALVSAEVKKSGVR</sequence>
<dbReference type="EMBL" id="LIZS01000009">
    <property type="protein sequence ID" value="KPJ53968.1"/>
    <property type="molecule type" value="Genomic_DNA"/>
</dbReference>
<dbReference type="Gene3D" id="3.40.50.2000">
    <property type="entry name" value="Glycogen Phosphorylase B"/>
    <property type="match status" value="1"/>
</dbReference>
<accession>A0A0S7WUV4</accession>
<dbReference type="PANTHER" id="PTHR12526">
    <property type="entry name" value="GLYCOSYLTRANSFERASE"/>
    <property type="match status" value="1"/>
</dbReference>
<organism evidence="2 3">
    <name type="scientific">candidate division TA06 bacterium DG_24</name>
    <dbReference type="NCBI Taxonomy" id="1703770"/>
    <lineage>
        <taxon>Bacteria</taxon>
        <taxon>Bacteria division TA06</taxon>
    </lineage>
</organism>
<evidence type="ECO:0000313" key="2">
    <source>
        <dbReference type="EMBL" id="KPJ53968.1"/>
    </source>
</evidence>
<gene>
    <name evidence="2" type="ORF">AMJ39_02530</name>
</gene>
<dbReference type="SUPFAM" id="SSF53756">
    <property type="entry name" value="UDP-Glycosyltransferase/glycogen phosphorylase"/>
    <property type="match status" value="1"/>
</dbReference>
<evidence type="ECO:0000313" key="3">
    <source>
        <dbReference type="Proteomes" id="UP000052008"/>
    </source>
</evidence>
<feature type="domain" description="Spore protein YkvP/CgeB glycosyl transferase-like" evidence="1">
    <location>
        <begin position="239"/>
        <end position="381"/>
    </location>
</feature>
<dbReference type="InterPro" id="IPR055259">
    <property type="entry name" value="YkvP/CgeB_Glyco_trans-like"/>
</dbReference>
<proteinExistence type="predicted"/>
<dbReference type="STRING" id="1703770.AMJ39_02530"/>
<evidence type="ECO:0000259" key="1">
    <source>
        <dbReference type="Pfam" id="PF13524"/>
    </source>
</evidence>
<reference evidence="2 3" key="1">
    <citation type="journal article" date="2015" name="Microbiome">
        <title>Genomic resolution of linkages in carbon, nitrogen, and sulfur cycling among widespread estuary sediment bacteria.</title>
        <authorList>
            <person name="Baker B.J."/>
            <person name="Lazar C.S."/>
            <person name="Teske A.P."/>
            <person name="Dick G.J."/>
        </authorList>
    </citation>
    <scope>NUCLEOTIDE SEQUENCE [LARGE SCALE GENOMIC DNA]</scope>
    <source>
        <strain evidence="2">DG_24</strain>
    </source>
</reference>
<protein>
    <recommendedName>
        <fullName evidence="1">Spore protein YkvP/CgeB glycosyl transferase-like domain-containing protein</fullName>
    </recommendedName>
</protein>
<dbReference type="AlphaFoldDB" id="A0A0S7WUV4"/>
<dbReference type="PANTHER" id="PTHR12526:SF600">
    <property type="entry name" value="GLYCOSYL TRANSFERASE GROUP 1"/>
    <property type="match status" value="1"/>
</dbReference>
<name>A0A0S7WUV4_UNCT6</name>